<feature type="compositionally biased region" description="Basic and acidic residues" evidence="1">
    <location>
        <begin position="965"/>
        <end position="977"/>
    </location>
</feature>
<feature type="compositionally biased region" description="Polar residues" evidence="1">
    <location>
        <begin position="362"/>
        <end position="375"/>
    </location>
</feature>
<feature type="compositionally biased region" description="Polar residues" evidence="1">
    <location>
        <begin position="1318"/>
        <end position="1330"/>
    </location>
</feature>
<feature type="region of interest" description="Disordered" evidence="1">
    <location>
        <begin position="1"/>
        <end position="31"/>
    </location>
</feature>
<dbReference type="Proteomes" id="UP000027120">
    <property type="component" value="Unassembled WGS sequence"/>
</dbReference>
<evidence type="ECO:0000256" key="1">
    <source>
        <dbReference type="SAM" id="MobiDB-lite"/>
    </source>
</evidence>
<feature type="compositionally biased region" description="Polar residues" evidence="1">
    <location>
        <begin position="1183"/>
        <end position="1192"/>
    </location>
</feature>
<feature type="compositionally biased region" description="Polar residues" evidence="1">
    <location>
        <begin position="978"/>
        <end position="995"/>
    </location>
</feature>
<feature type="region of interest" description="Disordered" evidence="1">
    <location>
        <begin position="1751"/>
        <end position="1785"/>
    </location>
</feature>
<feature type="compositionally biased region" description="Basic and acidic residues" evidence="1">
    <location>
        <begin position="378"/>
        <end position="387"/>
    </location>
</feature>
<feature type="compositionally biased region" description="Basic and acidic residues" evidence="1">
    <location>
        <begin position="1413"/>
        <end position="1432"/>
    </location>
</feature>
<feature type="compositionally biased region" description="Polar residues" evidence="1">
    <location>
        <begin position="128"/>
        <end position="137"/>
    </location>
</feature>
<feature type="compositionally biased region" description="Basic and acidic residues" evidence="1">
    <location>
        <begin position="1237"/>
        <end position="1250"/>
    </location>
</feature>
<feature type="compositionally biased region" description="Polar residues" evidence="1">
    <location>
        <begin position="316"/>
        <end position="325"/>
    </location>
</feature>
<feature type="compositionally biased region" description="Basic and acidic residues" evidence="1">
    <location>
        <begin position="337"/>
        <end position="361"/>
    </location>
</feature>
<protein>
    <submittedName>
        <fullName evidence="2">Uncharacterized protein</fullName>
    </submittedName>
</protein>
<feature type="compositionally biased region" description="Basic and acidic residues" evidence="1">
    <location>
        <begin position="1334"/>
        <end position="1350"/>
    </location>
</feature>
<feature type="compositionally biased region" description="Basic and acidic residues" evidence="1">
    <location>
        <begin position="571"/>
        <end position="584"/>
    </location>
</feature>
<feature type="compositionally biased region" description="Basic and acidic residues" evidence="1">
    <location>
        <begin position="1766"/>
        <end position="1777"/>
    </location>
</feature>
<organism evidence="2 3">
    <name type="scientific">Citrus sinensis</name>
    <name type="common">Sweet orange</name>
    <name type="synonym">Citrus aurantium var. sinensis</name>
    <dbReference type="NCBI Taxonomy" id="2711"/>
    <lineage>
        <taxon>Eukaryota</taxon>
        <taxon>Viridiplantae</taxon>
        <taxon>Streptophyta</taxon>
        <taxon>Embryophyta</taxon>
        <taxon>Tracheophyta</taxon>
        <taxon>Spermatophyta</taxon>
        <taxon>Magnoliopsida</taxon>
        <taxon>eudicotyledons</taxon>
        <taxon>Gunneridae</taxon>
        <taxon>Pentapetalae</taxon>
        <taxon>rosids</taxon>
        <taxon>malvids</taxon>
        <taxon>Sapindales</taxon>
        <taxon>Rutaceae</taxon>
        <taxon>Aurantioideae</taxon>
        <taxon>Citrus</taxon>
    </lineage>
</organism>
<feature type="compositionally biased region" description="Basic and acidic residues" evidence="1">
    <location>
        <begin position="140"/>
        <end position="179"/>
    </location>
</feature>
<name>A0A067EVC9_CITSI</name>
<gene>
    <name evidence="2" type="ORF">CISIN_1g000083mg</name>
</gene>
<feature type="compositionally biased region" description="Polar residues" evidence="1">
    <location>
        <begin position="610"/>
        <end position="619"/>
    </location>
</feature>
<feature type="compositionally biased region" description="Low complexity" evidence="1">
    <location>
        <begin position="1542"/>
        <end position="1557"/>
    </location>
</feature>
<feature type="compositionally biased region" description="Basic and acidic residues" evidence="1">
    <location>
        <begin position="849"/>
        <end position="877"/>
    </location>
</feature>
<evidence type="ECO:0000313" key="3">
    <source>
        <dbReference type="Proteomes" id="UP000027120"/>
    </source>
</evidence>
<feature type="compositionally biased region" description="Polar residues" evidence="1">
    <location>
        <begin position="838"/>
        <end position="848"/>
    </location>
</feature>
<feature type="compositionally biased region" description="Basic and acidic residues" evidence="1">
    <location>
        <begin position="1091"/>
        <end position="1112"/>
    </location>
</feature>
<feature type="compositionally biased region" description="Polar residues" evidence="1">
    <location>
        <begin position="1646"/>
        <end position="1656"/>
    </location>
</feature>
<feature type="compositionally biased region" description="Polar residues" evidence="1">
    <location>
        <begin position="1563"/>
        <end position="1577"/>
    </location>
</feature>
<feature type="region of interest" description="Disordered" evidence="1">
    <location>
        <begin position="709"/>
        <end position="749"/>
    </location>
</feature>
<feature type="compositionally biased region" description="Acidic residues" evidence="1">
    <location>
        <begin position="1433"/>
        <end position="1446"/>
    </location>
</feature>
<feature type="compositionally biased region" description="Basic and acidic residues" evidence="1">
    <location>
        <begin position="1361"/>
        <end position="1376"/>
    </location>
</feature>
<sequence length="1805" mass="199116">MATEADMPEPITIRKGEGEITYPGSGHFDSTADETFSRELKKFQGTLNVPPDTVEYLGETKDMQAASDFGAEAMNTAIKFNVETAEGETFLGSPSAVQVSIEDTCRVSKSSEPEEVTLQAGNEAPENGKQTQNTSTIEVAGERGTEENKVTEDSQEKPVEDKSNEKETSAIHNYEKDGTMTDVNTDLGSNEQVVNVLEAVSDRNKEDLIHIPDPTVISLNKSVETVVEPCVKAESTSEVEFTGEEMRETSFTEAEKSSNLTDEVPEATKPSEGVADENEKEKSTYEDAEGIFPSTTDIQRNEEAILKIRERDNEMLDTQSVTPATDVSGVYEAEPEESAKLKEASSILCEKKSQDETELSKDITNNKNSIDTPAMQTEGKDIVKESPEEVNEQIEMTEKSAGKDYESRDQKGDGSIMKDEDTSSINEELPAKEASSGGNSYEEESSVTATKDDVTDREITDAFEQNQNGTTNHEDRPENLQQEKPKKEKLEGSLNLLAEEFNKAAETEQAEAITTVNKETPIKSEEESLEREIKNVSEVDEKTECAEVEAQNKNASDLHDIPVLDEEAGETEGKDLEEVIKTEPKGTIQEANEEYTKEEEKDIEDAPEACQSSNSTIIEQTPLEEAESAELILKASETDEKKLQEASGLDFDKTSVIMDKGENTNQETQKIGEACDATTEEILANIADAETSVEVNNAVFVRDEKAKENIQAERSPLEVAPELTDQDESGIAGDNEKRNNITHEEVHDGTKVTDSVVAIDGQVIEGNVAHISAESIEKPNVESSEGNVAERSEGENDIEQVTEDSSIRCLAPEAVEEVPVKNLEQESTGEIPEKSDTAEATDSIGQETSKNKESPKEIVDDSKVKGDSSLEEKRNEDINPAMVAEESGDYSEPADVKDDNGKKTSKTVEDLTPILQKNEPGDELPQLLSKISEKNEAFNSDADKSPGDEEEGPTQKLEETLQVEGNEKAEMKNDTDYSKTATEESSVELETTNASKVAEKQTAEMEKNVDQSREVEEKKIEESIQEDENVAKISEQGNDTSISQLSGEFEEGKSEKSSEEDDKVPEVSKQGNDTYTSPLSIEQETLVTEGNIHEEEKSEGENNGHHDMEESNSRGLIPESESVEQSPVKNLENDNTEEDKSAGEIFDNSEALGTGESTVHKTSTTVESTTEILDPSHMKHGDSSQNEENQLTAVEPSAEDKGNEDRGPAMMAEEKSNENELLAVKDNSENKPSIGQEDSKHILQENELQKKNAQSLSVRSDENEESVVDADKSPCLMEIGTQDLNEAPWKKDNDKDTEEKNDTKDNQIAMEENLEINAESSDASKTTENAVSELKSEKDQMLVQDEIQKEESEELYEDSNDGVKNEKECSTTDKLPEPIGEESLQSSKEYEKEEETPENQASVELKTTSGSEDSEKQTLKVERNADPSRGVEEEGIEQSSQEDDMAAEMSKQGNDTYISPVSIEKETSENSDGTKFKEEKTEVENSTEQNVKESNSGGLIPESVDQSPVMNLEDNRKREDKSTREIFENSKTSGAAEIAAHETSTTIDSITEILDSSPVKQVESVQNEENNPTATESSAEEKINEDRGLVILAEGNSNDNEPIGAEDNIEKKSSIGKEDLQHIQQENEPEGKHERFSFVMSDENEAFSTNADQSPSLMEVEASGDLNEAPRKEDNDKETEEKVDTEDNKIVDEENHEIAAESSDASKSTDVLDLKSEEEKMLVHDEMKEELSKELYEDTKNAEICDTEDIVQHSKQDASSSLVEGLVEKNSKEDESKGMQSKDQVRVKKSLNSFQNVFFLILTNV</sequence>
<feature type="compositionally biased region" description="Basic and acidic residues" evidence="1">
    <location>
        <begin position="1288"/>
        <end position="1305"/>
    </location>
</feature>
<feature type="compositionally biased region" description="Basic and acidic residues" evidence="1">
    <location>
        <begin position="734"/>
        <end position="749"/>
    </location>
</feature>
<evidence type="ECO:0000313" key="2">
    <source>
        <dbReference type="EMBL" id="KDO55157.1"/>
    </source>
</evidence>
<feature type="compositionally biased region" description="Polar residues" evidence="1">
    <location>
        <begin position="1069"/>
        <end position="1088"/>
    </location>
</feature>
<feature type="compositionally biased region" description="Basic and acidic residues" evidence="1">
    <location>
        <begin position="1668"/>
        <end position="1699"/>
    </location>
</feature>
<feature type="compositionally biased region" description="Polar residues" evidence="1">
    <location>
        <begin position="1155"/>
        <end position="1171"/>
    </location>
</feature>
<feature type="compositionally biased region" description="Basic and acidic residues" evidence="1">
    <location>
        <begin position="450"/>
        <end position="460"/>
    </location>
</feature>
<feature type="region of interest" description="Disordered" evidence="1">
    <location>
        <begin position="236"/>
        <end position="297"/>
    </location>
</feature>
<feature type="compositionally biased region" description="Basic and acidic residues" evidence="1">
    <location>
        <begin position="1608"/>
        <end position="1621"/>
    </location>
</feature>
<accession>A0A067EVC9</accession>
<proteinExistence type="predicted"/>
<feature type="compositionally biased region" description="Basic and acidic residues" evidence="1">
    <location>
        <begin position="1579"/>
        <end position="1588"/>
    </location>
</feature>
<feature type="compositionally biased region" description="Basic and acidic residues" evidence="1">
    <location>
        <begin position="997"/>
        <end position="1022"/>
    </location>
</feature>
<feature type="compositionally biased region" description="Basic and acidic residues" evidence="1">
    <location>
        <begin position="396"/>
        <end position="421"/>
    </location>
</feature>
<feature type="compositionally biased region" description="Basic and acidic residues" evidence="1">
    <location>
        <begin position="244"/>
        <end position="256"/>
    </location>
</feature>
<feature type="compositionally biased region" description="Basic and acidic residues" evidence="1">
    <location>
        <begin position="931"/>
        <end position="947"/>
    </location>
</feature>
<feature type="compositionally biased region" description="Basic and acidic residues" evidence="1">
    <location>
        <begin position="472"/>
        <end position="491"/>
    </location>
</feature>
<feature type="compositionally biased region" description="Basic and acidic residues" evidence="1">
    <location>
        <begin position="1463"/>
        <end position="1483"/>
    </location>
</feature>
<feature type="region of interest" description="Disordered" evidence="1">
    <location>
        <begin position="312"/>
        <end position="492"/>
    </location>
</feature>
<reference evidence="2 3" key="1">
    <citation type="submission" date="2014-04" db="EMBL/GenBank/DDBJ databases">
        <authorList>
            <consortium name="International Citrus Genome Consortium"/>
            <person name="Gmitter F."/>
            <person name="Chen C."/>
            <person name="Farmerie W."/>
            <person name="Harkins T."/>
            <person name="Desany B."/>
            <person name="Mohiuddin M."/>
            <person name="Kodira C."/>
            <person name="Borodovsky M."/>
            <person name="Lomsadze A."/>
            <person name="Burns P."/>
            <person name="Jenkins J."/>
            <person name="Prochnik S."/>
            <person name="Shu S."/>
            <person name="Chapman J."/>
            <person name="Pitluck S."/>
            <person name="Schmutz J."/>
            <person name="Rokhsar D."/>
        </authorList>
    </citation>
    <scope>NUCLEOTIDE SEQUENCE</scope>
</reference>
<feature type="compositionally biased region" description="Basic and acidic residues" evidence="1">
    <location>
        <begin position="1513"/>
        <end position="1528"/>
    </location>
</feature>
<feature type="region of interest" description="Disordered" evidence="1">
    <location>
        <begin position="104"/>
        <end position="187"/>
    </location>
</feature>
<dbReference type="EMBL" id="KK784988">
    <property type="protein sequence ID" value="KDO55157.1"/>
    <property type="molecule type" value="Genomic_DNA"/>
</dbReference>
<feature type="region of interest" description="Disordered" evidence="1">
    <location>
        <begin position="507"/>
        <end position="625"/>
    </location>
</feature>
<feature type="region of interest" description="Disordered" evidence="1">
    <location>
        <begin position="770"/>
        <end position="1712"/>
    </location>
</feature>
<feature type="compositionally biased region" description="Basic and acidic residues" evidence="1">
    <location>
        <begin position="894"/>
        <end position="909"/>
    </location>
</feature>
<feature type="compositionally biased region" description="Polar residues" evidence="1">
    <location>
        <begin position="1035"/>
        <end position="1045"/>
    </location>
</feature>
<feature type="compositionally biased region" description="Basic and acidic residues" evidence="1">
    <location>
        <begin position="1198"/>
        <end position="1218"/>
    </location>
</feature>
<keyword evidence="3" id="KW-1185">Reference proteome</keyword>
<feature type="compositionally biased region" description="Acidic residues" evidence="1">
    <location>
        <begin position="1351"/>
        <end position="1360"/>
    </location>
</feature>
<feature type="compositionally biased region" description="Polar residues" evidence="1">
    <location>
        <begin position="1399"/>
        <end position="1411"/>
    </location>
</feature>
<feature type="compositionally biased region" description="Polar residues" evidence="1">
    <location>
        <begin position="1484"/>
        <end position="1497"/>
    </location>
</feature>
<feature type="compositionally biased region" description="Basic and acidic residues" evidence="1">
    <location>
        <begin position="520"/>
        <end position="545"/>
    </location>
</feature>